<keyword evidence="1" id="KW-0175">Coiled coil</keyword>
<reference evidence="2 3" key="1">
    <citation type="journal article" date="2015" name="Nature">
        <title>rRNA introns, odd ribosomes, and small enigmatic genomes across a large radiation of phyla.</title>
        <authorList>
            <person name="Brown C.T."/>
            <person name="Hug L.A."/>
            <person name="Thomas B.C."/>
            <person name="Sharon I."/>
            <person name="Castelle C.J."/>
            <person name="Singh A."/>
            <person name="Wilkins M.J."/>
            <person name="Williams K.H."/>
            <person name="Banfield J.F."/>
        </authorList>
    </citation>
    <scope>NUCLEOTIDE SEQUENCE [LARGE SCALE GENOMIC DNA]</scope>
</reference>
<accession>A0A0G1XUB7</accession>
<organism evidence="2 3">
    <name type="scientific">Candidatus Uhrbacteria bacterium GW2011_GWC2_53_7</name>
    <dbReference type="NCBI Taxonomy" id="1618986"/>
    <lineage>
        <taxon>Bacteria</taxon>
        <taxon>Candidatus Uhriibacteriota</taxon>
    </lineage>
</organism>
<dbReference type="Proteomes" id="UP000033865">
    <property type="component" value="Unassembled WGS sequence"/>
</dbReference>
<evidence type="ECO:0000313" key="2">
    <source>
        <dbReference type="EMBL" id="KKW34576.1"/>
    </source>
</evidence>
<name>A0A0G1XUB7_9BACT</name>
<feature type="coiled-coil region" evidence="1">
    <location>
        <begin position="11"/>
        <end position="62"/>
    </location>
</feature>
<gene>
    <name evidence="2" type="ORF">UY82_C0066G0004</name>
</gene>
<dbReference type="AlphaFoldDB" id="A0A0G1XUB7"/>
<sequence>MIRKSFAMQTLNEVYKRLDKAKKKRKELNKMLKDELSANVRYQEIQEEAKALREEKKGIEMEIRSGSGELSELDELKIEISTDQELISDIALNMYVNKETVEIVDENDEKWYPQFKVTFKKE</sequence>
<dbReference type="EMBL" id="LCRN01000066">
    <property type="protein sequence ID" value="KKW34576.1"/>
    <property type="molecule type" value="Genomic_DNA"/>
</dbReference>
<evidence type="ECO:0000313" key="3">
    <source>
        <dbReference type="Proteomes" id="UP000033865"/>
    </source>
</evidence>
<proteinExistence type="predicted"/>
<protein>
    <submittedName>
        <fullName evidence="2">Uncharacterized protein</fullName>
    </submittedName>
</protein>
<comment type="caution">
    <text evidence="2">The sequence shown here is derived from an EMBL/GenBank/DDBJ whole genome shotgun (WGS) entry which is preliminary data.</text>
</comment>
<evidence type="ECO:0000256" key="1">
    <source>
        <dbReference type="SAM" id="Coils"/>
    </source>
</evidence>